<evidence type="ECO:0000259" key="3">
    <source>
        <dbReference type="Pfam" id="PF01464"/>
    </source>
</evidence>
<evidence type="ECO:0000256" key="2">
    <source>
        <dbReference type="SAM" id="Phobius"/>
    </source>
</evidence>
<proteinExistence type="predicted"/>
<evidence type="ECO:0000256" key="1">
    <source>
        <dbReference type="SAM" id="MobiDB-lite"/>
    </source>
</evidence>
<keyword evidence="2" id="KW-0812">Transmembrane</keyword>
<protein>
    <recommendedName>
        <fullName evidence="3">Transglycosylase SLT domain-containing protein</fullName>
    </recommendedName>
</protein>
<feature type="region of interest" description="Disordered" evidence="1">
    <location>
        <begin position="57"/>
        <end position="83"/>
    </location>
</feature>
<feature type="domain" description="Transglycosylase SLT" evidence="3">
    <location>
        <begin position="157"/>
        <end position="225"/>
    </location>
</feature>
<accession>A0A0F9WJZ7</accession>
<feature type="transmembrane region" description="Helical" evidence="2">
    <location>
        <begin position="20"/>
        <end position="41"/>
    </location>
</feature>
<dbReference type="AlphaFoldDB" id="A0A0F9WJZ7"/>
<keyword evidence="2" id="KW-0472">Membrane</keyword>
<name>A0A0F9WJZ7_9ZZZZ</name>
<dbReference type="InterPro" id="IPR023346">
    <property type="entry name" value="Lysozyme-like_dom_sf"/>
</dbReference>
<sequence length="281" mass="29743">MSVKNSARRKRLRRDGSPRVILGSAVIALCLWGGVTLPAVAETVNVLRPIARGAVSDPAPATAPTAPPIEPAPALTGEDGGSKPDLTTAAPITLYDVSPPARSAVIPRTRWQHRRGHAIWTRTALSALKSHGKPLVDMVPADVEEWCPAYPTASDADRRAFWVGFMSALAKHESTYKARAVGGGGLWYGLLQILPATARGYGCNAGTGASLQNGGANLSCAIRIMAVTVPRDGVIYGRGGKGVAADWGPMRSPAKRNDMAGWLKRQTYCKPLDAVRPKARP</sequence>
<comment type="caution">
    <text evidence="4">The sequence shown here is derived from an EMBL/GenBank/DDBJ whole genome shotgun (WGS) entry which is preliminary data.</text>
</comment>
<organism evidence="4">
    <name type="scientific">marine sediment metagenome</name>
    <dbReference type="NCBI Taxonomy" id="412755"/>
    <lineage>
        <taxon>unclassified sequences</taxon>
        <taxon>metagenomes</taxon>
        <taxon>ecological metagenomes</taxon>
    </lineage>
</organism>
<dbReference type="EMBL" id="LAZR01000149">
    <property type="protein sequence ID" value="KKN86301.1"/>
    <property type="molecule type" value="Genomic_DNA"/>
</dbReference>
<keyword evidence="2" id="KW-1133">Transmembrane helix</keyword>
<gene>
    <name evidence="4" type="ORF">LCGC14_0270000</name>
</gene>
<dbReference type="SUPFAM" id="SSF53955">
    <property type="entry name" value="Lysozyme-like"/>
    <property type="match status" value="1"/>
</dbReference>
<dbReference type="InterPro" id="IPR008258">
    <property type="entry name" value="Transglycosylase_SLT_dom_1"/>
</dbReference>
<reference evidence="4" key="1">
    <citation type="journal article" date="2015" name="Nature">
        <title>Complex archaea that bridge the gap between prokaryotes and eukaryotes.</title>
        <authorList>
            <person name="Spang A."/>
            <person name="Saw J.H."/>
            <person name="Jorgensen S.L."/>
            <person name="Zaremba-Niedzwiedzka K."/>
            <person name="Martijn J."/>
            <person name="Lind A.E."/>
            <person name="van Eijk R."/>
            <person name="Schleper C."/>
            <person name="Guy L."/>
            <person name="Ettema T.J."/>
        </authorList>
    </citation>
    <scope>NUCLEOTIDE SEQUENCE</scope>
</reference>
<evidence type="ECO:0000313" key="4">
    <source>
        <dbReference type="EMBL" id="KKN86301.1"/>
    </source>
</evidence>
<dbReference type="Pfam" id="PF01464">
    <property type="entry name" value="SLT"/>
    <property type="match status" value="1"/>
</dbReference>